<evidence type="ECO:0000256" key="8">
    <source>
        <dbReference type="SAM" id="Phobius"/>
    </source>
</evidence>
<organism evidence="10 11">
    <name type="scientific">Viridothelium virens</name>
    <name type="common">Speckled blister lichen</name>
    <name type="synonym">Trypethelium virens</name>
    <dbReference type="NCBI Taxonomy" id="1048519"/>
    <lineage>
        <taxon>Eukaryota</taxon>
        <taxon>Fungi</taxon>
        <taxon>Dikarya</taxon>
        <taxon>Ascomycota</taxon>
        <taxon>Pezizomycotina</taxon>
        <taxon>Dothideomycetes</taxon>
        <taxon>Dothideomycetes incertae sedis</taxon>
        <taxon>Trypetheliales</taxon>
        <taxon>Trypetheliaceae</taxon>
        <taxon>Viridothelium</taxon>
    </lineage>
</organism>
<keyword evidence="2 5" id="KW-0378">Hydrolase</keyword>
<dbReference type="PANTHER" id="PTHR10728:SF40">
    <property type="entry name" value="PATATIN FAMILY PROTEIN"/>
    <property type="match status" value="1"/>
</dbReference>
<keyword evidence="8" id="KW-1133">Transmembrane helix</keyword>
<dbReference type="Proteomes" id="UP000800092">
    <property type="component" value="Unassembled WGS sequence"/>
</dbReference>
<dbReference type="AlphaFoldDB" id="A0A6A6HHH6"/>
<name>A0A6A6HHH6_VIRVR</name>
<evidence type="ECO:0000256" key="1">
    <source>
        <dbReference type="ARBA" id="ARBA00008780"/>
    </source>
</evidence>
<evidence type="ECO:0000313" key="11">
    <source>
        <dbReference type="Proteomes" id="UP000800092"/>
    </source>
</evidence>
<dbReference type="InterPro" id="IPR016035">
    <property type="entry name" value="Acyl_Trfase/lysoPLipase"/>
</dbReference>
<feature type="region of interest" description="Disordered" evidence="7">
    <location>
        <begin position="634"/>
        <end position="688"/>
    </location>
</feature>
<sequence>MLRRFAQMPPVWIRPSRTCLRPQFSSQNKGRIRSFGFRHHQHSFTRRCGFESATIATAASVALLLTFVGACTTGAGFLLRPRQTFRVRADSAEDTNWWFGRPIDVASRNEIRKENYREFMDTDESEDHDAAPSTPGEGEAEVHLPAHTPLSTDDAGFFPVWLKSLPGFIRKLQSELSMAPGSLAEELWWEANDPECNPEIVWDARVRVSEELCDEERAFLRQRRQKTRTALARYLDLKEQEIHEEDIPTIALCSSGGGLRALVAGAGSYLATKQDGLFDCVTYTAGVSGSCWLQALYYSSIAKQSHAKLIQHLKNRLGTHITFPPAALGLLSSAPTNKYLLSGVLEKKRGDPNADFGLVDIYGILLAARLMVPKGDLAVNEHDLKVSNQRRYIDAGHHPLPIYSAVRHEVPLESELAKAKDDEHQSLNEEAQRKAVEKAKQASWFQWFECTPYEFFCEELGAGIPTYALGRPFTSGDTEWRENGLALPELRLPLLMGIWGSAFCATLSHYWKEIKPLVQTLAGFRVSGLEAWIESQDEEMGKVHPIEPATIANFAYNMGVRLPANIPQSMTSSKTLELMDAGMSNNLPLYPLLRPEREVDVLVAFDVSADIKKENWIGVADGYARRRGVKGWPIGAGWPTEDESVDQTKRDLDEAQSSSSAEASAKIENAKRAQLKEQSQKKNVSPIPGGRTTDLGYCTVWVGTTEERTSFTDVQPIHSDSDWHLMPPPEKAGLTLIYFPLIQNPCVPSIDPQTSTPPFLSTWNFIYKPEEVDNCVTLAKANFEQGKDQTRRAIRAVYERKKERRLAKEWAEKEERRRWKIRRGELGRKGNGDHGDQFS</sequence>
<evidence type="ECO:0000256" key="6">
    <source>
        <dbReference type="RuleBase" id="RU362103"/>
    </source>
</evidence>
<evidence type="ECO:0000256" key="5">
    <source>
        <dbReference type="PROSITE-ProRule" id="PRU00555"/>
    </source>
</evidence>
<accession>A0A6A6HHH6</accession>
<dbReference type="PROSITE" id="PS51210">
    <property type="entry name" value="PLA2C"/>
    <property type="match status" value="1"/>
</dbReference>
<feature type="compositionally biased region" description="Low complexity" evidence="7">
    <location>
        <begin position="655"/>
        <end position="664"/>
    </location>
</feature>
<protein>
    <recommendedName>
        <fullName evidence="6">Lysophospholipase</fullName>
        <ecNumber evidence="6">3.1.1.5</ecNumber>
    </recommendedName>
</protein>
<dbReference type="GO" id="GO:0004623">
    <property type="term" value="F:phospholipase A2 activity"/>
    <property type="evidence" value="ECO:0007669"/>
    <property type="project" value="TreeGrafter"/>
</dbReference>
<feature type="transmembrane region" description="Helical" evidence="8">
    <location>
        <begin position="55"/>
        <end position="79"/>
    </location>
</feature>
<keyword evidence="4 5" id="KW-0443">Lipid metabolism</keyword>
<keyword evidence="8" id="KW-0472">Membrane</keyword>
<dbReference type="GO" id="GO:0005829">
    <property type="term" value="C:cytosol"/>
    <property type="evidence" value="ECO:0007669"/>
    <property type="project" value="TreeGrafter"/>
</dbReference>
<dbReference type="GO" id="GO:0046475">
    <property type="term" value="P:glycerophospholipid catabolic process"/>
    <property type="evidence" value="ECO:0007669"/>
    <property type="project" value="TreeGrafter"/>
</dbReference>
<comment type="similarity">
    <text evidence="1 6">Belongs to the lysophospholipase family.</text>
</comment>
<reference evidence="10" key="1">
    <citation type="journal article" date="2020" name="Stud. Mycol.">
        <title>101 Dothideomycetes genomes: a test case for predicting lifestyles and emergence of pathogens.</title>
        <authorList>
            <person name="Haridas S."/>
            <person name="Albert R."/>
            <person name="Binder M."/>
            <person name="Bloem J."/>
            <person name="Labutti K."/>
            <person name="Salamov A."/>
            <person name="Andreopoulos B."/>
            <person name="Baker S."/>
            <person name="Barry K."/>
            <person name="Bills G."/>
            <person name="Bluhm B."/>
            <person name="Cannon C."/>
            <person name="Castanera R."/>
            <person name="Culley D."/>
            <person name="Daum C."/>
            <person name="Ezra D."/>
            <person name="Gonzalez J."/>
            <person name="Henrissat B."/>
            <person name="Kuo A."/>
            <person name="Liang C."/>
            <person name="Lipzen A."/>
            <person name="Lutzoni F."/>
            <person name="Magnuson J."/>
            <person name="Mondo S."/>
            <person name="Nolan M."/>
            <person name="Ohm R."/>
            <person name="Pangilinan J."/>
            <person name="Park H.-J."/>
            <person name="Ramirez L."/>
            <person name="Alfaro M."/>
            <person name="Sun H."/>
            <person name="Tritt A."/>
            <person name="Yoshinaga Y."/>
            <person name="Zwiers L.-H."/>
            <person name="Turgeon B."/>
            <person name="Goodwin S."/>
            <person name="Spatafora J."/>
            <person name="Crous P."/>
            <person name="Grigoriev I."/>
        </authorList>
    </citation>
    <scope>NUCLEOTIDE SEQUENCE</scope>
    <source>
        <strain evidence="10">Tuck. ex Michener</strain>
    </source>
</reference>
<proteinExistence type="inferred from homology"/>
<evidence type="ECO:0000313" key="10">
    <source>
        <dbReference type="EMBL" id="KAF2236993.1"/>
    </source>
</evidence>
<evidence type="ECO:0000256" key="7">
    <source>
        <dbReference type="SAM" id="MobiDB-lite"/>
    </source>
</evidence>
<dbReference type="GO" id="GO:0004622">
    <property type="term" value="F:phosphatidylcholine lysophospholipase activity"/>
    <property type="evidence" value="ECO:0007669"/>
    <property type="project" value="UniProtKB-EC"/>
</dbReference>
<evidence type="ECO:0000259" key="9">
    <source>
        <dbReference type="PROSITE" id="PS51210"/>
    </source>
</evidence>
<keyword evidence="8" id="KW-0812">Transmembrane</keyword>
<dbReference type="SUPFAM" id="SSF52151">
    <property type="entry name" value="FabD/lysophospholipase-like"/>
    <property type="match status" value="1"/>
</dbReference>
<evidence type="ECO:0000256" key="2">
    <source>
        <dbReference type="ARBA" id="ARBA00022801"/>
    </source>
</evidence>
<feature type="domain" description="PLA2c" evidence="9">
    <location>
        <begin position="195"/>
        <end position="616"/>
    </location>
</feature>
<comment type="catalytic activity">
    <reaction evidence="6">
        <text>a 1-acyl-sn-glycero-3-phosphocholine + H2O = sn-glycerol 3-phosphocholine + a fatty acid + H(+)</text>
        <dbReference type="Rhea" id="RHEA:15177"/>
        <dbReference type="ChEBI" id="CHEBI:15377"/>
        <dbReference type="ChEBI" id="CHEBI:15378"/>
        <dbReference type="ChEBI" id="CHEBI:16870"/>
        <dbReference type="ChEBI" id="CHEBI:28868"/>
        <dbReference type="ChEBI" id="CHEBI:58168"/>
        <dbReference type="EC" id="3.1.1.5"/>
    </reaction>
</comment>
<dbReference type="PANTHER" id="PTHR10728">
    <property type="entry name" value="CYTOSOLIC PHOSPHOLIPASE A2"/>
    <property type="match status" value="1"/>
</dbReference>
<keyword evidence="11" id="KW-1185">Reference proteome</keyword>
<feature type="region of interest" description="Disordered" evidence="7">
    <location>
        <begin position="119"/>
        <end position="141"/>
    </location>
</feature>
<gene>
    <name evidence="10" type="ORF">EV356DRAFT_462812</name>
</gene>
<evidence type="ECO:0000256" key="4">
    <source>
        <dbReference type="ARBA" id="ARBA00023098"/>
    </source>
</evidence>
<dbReference type="Gene3D" id="3.40.1090.10">
    <property type="entry name" value="Cytosolic phospholipase A2 catalytic domain"/>
    <property type="match status" value="1"/>
</dbReference>
<evidence type="ECO:0000256" key="3">
    <source>
        <dbReference type="ARBA" id="ARBA00022963"/>
    </source>
</evidence>
<dbReference type="InterPro" id="IPR002642">
    <property type="entry name" value="LysoPLipase_cat_dom"/>
</dbReference>
<dbReference type="OrthoDB" id="6121437at2759"/>
<feature type="compositionally biased region" description="Basic and acidic residues" evidence="7">
    <location>
        <begin position="668"/>
        <end position="680"/>
    </location>
</feature>
<dbReference type="SMART" id="SM00022">
    <property type="entry name" value="PLAc"/>
    <property type="match status" value="1"/>
</dbReference>
<dbReference type="EMBL" id="ML991782">
    <property type="protein sequence ID" value="KAF2236993.1"/>
    <property type="molecule type" value="Genomic_DNA"/>
</dbReference>
<keyword evidence="3 5" id="KW-0442">Lipid degradation</keyword>
<dbReference type="Pfam" id="PF01735">
    <property type="entry name" value="PLA2_B"/>
    <property type="match status" value="1"/>
</dbReference>
<dbReference type="EC" id="3.1.1.5" evidence="6"/>